<dbReference type="InterPro" id="IPR002401">
    <property type="entry name" value="Cyt_P450_E_grp-I"/>
</dbReference>
<proteinExistence type="inferred from homology"/>
<keyword evidence="5" id="KW-0812">Transmembrane</keyword>
<dbReference type="CDD" id="cd11065">
    <property type="entry name" value="CYP64-like"/>
    <property type="match status" value="1"/>
</dbReference>
<dbReference type="AlphaFoldDB" id="A0A3S4AMS2"/>
<dbReference type="GO" id="GO:0016705">
    <property type="term" value="F:oxidoreductase activity, acting on paired donors, with incorporation or reduction of molecular oxygen"/>
    <property type="evidence" value="ECO:0007669"/>
    <property type="project" value="InterPro"/>
</dbReference>
<gene>
    <name evidence="6" type="ORF">TT172_LOCUS3993</name>
</gene>
<dbReference type="PRINTS" id="PR00385">
    <property type="entry name" value="P450"/>
</dbReference>
<evidence type="ECO:0000313" key="7">
    <source>
        <dbReference type="Proteomes" id="UP000289323"/>
    </source>
</evidence>
<evidence type="ECO:0000256" key="1">
    <source>
        <dbReference type="ARBA" id="ARBA00010617"/>
    </source>
</evidence>
<name>A0A3S4AMS2_9PEZI</name>
<evidence type="ECO:0000313" key="6">
    <source>
        <dbReference type="EMBL" id="SPQ21574.1"/>
    </source>
</evidence>
<evidence type="ECO:0000256" key="5">
    <source>
        <dbReference type="SAM" id="Phobius"/>
    </source>
</evidence>
<keyword evidence="4" id="KW-0408">Iron</keyword>
<keyword evidence="2" id="KW-0479">Metal-binding</keyword>
<dbReference type="PANTHER" id="PTHR46300:SF5">
    <property type="entry name" value="CYTOCHROME P450"/>
    <property type="match status" value="1"/>
</dbReference>
<dbReference type="GO" id="GO:0005506">
    <property type="term" value="F:iron ion binding"/>
    <property type="evidence" value="ECO:0007669"/>
    <property type="project" value="InterPro"/>
</dbReference>
<evidence type="ECO:0000256" key="4">
    <source>
        <dbReference type="ARBA" id="ARBA00023004"/>
    </source>
</evidence>
<dbReference type="EMBL" id="OUUZ01000008">
    <property type="protein sequence ID" value="SPQ21574.1"/>
    <property type="molecule type" value="Genomic_DNA"/>
</dbReference>
<protein>
    <submittedName>
        <fullName evidence="6">F2ac1eeb-b7f6-445d-8e4b-e27435fa4e97</fullName>
    </submittedName>
</protein>
<dbReference type="Pfam" id="PF00067">
    <property type="entry name" value="p450"/>
    <property type="match status" value="1"/>
</dbReference>
<accession>A0A3S4AMS2</accession>
<dbReference type="InterPro" id="IPR050364">
    <property type="entry name" value="Cytochrome_P450_fung"/>
</dbReference>
<organism evidence="6 7">
    <name type="scientific">Thermothielavioides terrestris</name>
    <dbReference type="NCBI Taxonomy" id="2587410"/>
    <lineage>
        <taxon>Eukaryota</taxon>
        <taxon>Fungi</taxon>
        <taxon>Dikarya</taxon>
        <taxon>Ascomycota</taxon>
        <taxon>Pezizomycotina</taxon>
        <taxon>Sordariomycetes</taxon>
        <taxon>Sordariomycetidae</taxon>
        <taxon>Sordariales</taxon>
        <taxon>Chaetomiaceae</taxon>
        <taxon>Thermothielavioides</taxon>
    </lineage>
</organism>
<evidence type="ECO:0000256" key="2">
    <source>
        <dbReference type="ARBA" id="ARBA00022723"/>
    </source>
</evidence>
<dbReference type="SUPFAM" id="SSF48264">
    <property type="entry name" value="Cytochrome P450"/>
    <property type="match status" value="1"/>
</dbReference>
<keyword evidence="5" id="KW-1133">Transmembrane helix</keyword>
<dbReference type="GO" id="GO:0020037">
    <property type="term" value="F:heme binding"/>
    <property type="evidence" value="ECO:0007669"/>
    <property type="project" value="InterPro"/>
</dbReference>
<keyword evidence="5" id="KW-0472">Membrane</keyword>
<comment type="similarity">
    <text evidence="1">Belongs to the cytochrome P450 family.</text>
</comment>
<dbReference type="PANTHER" id="PTHR46300">
    <property type="entry name" value="P450, PUTATIVE (EUROFUNG)-RELATED-RELATED"/>
    <property type="match status" value="1"/>
</dbReference>
<dbReference type="Gene3D" id="1.10.630.10">
    <property type="entry name" value="Cytochrome P450"/>
    <property type="match status" value="1"/>
</dbReference>
<evidence type="ECO:0000256" key="3">
    <source>
        <dbReference type="ARBA" id="ARBA00023002"/>
    </source>
</evidence>
<feature type="transmembrane region" description="Helical" evidence="5">
    <location>
        <begin position="12"/>
        <end position="31"/>
    </location>
</feature>
<reference evidence="6 7" key="1">
    <citation type="submission" date="2018-04" db="EMBL/GenBank/DDBJ databases">
        <authorList>
            <person name="Huttner S."/>
            <person name="Dainat J."/>
        </authorList>
    </citation>
    <scope>NUCLEOTIDE SEQUENCE [LARGE SCALE GENOMIC DNA]</scope>
</reference>
<sequence>MEPALEPISGPGIWRPAAILALTVAIVLVALRTLRARGRGNFPLPPGPPPEPLLGHCRTVPQDAAFKRYAEWAREYKSDVLYFHTFGTKWIVLHSLAAATELLEKRGANYADRPRFVMFEEMGWSPTLTWLRWGPKYHLHRRVLRPPFTRSNVGQYAAMQRKEALVCCQGMIDNPDHWLTAVRRFAVAIVLKIAYGLEVDGPSSRWIRLAENAANAVGKSGAPASSIMDRFPATRYFPDWLPFMERLRYARTWRSAIENITSLPFEAALSRMASDGDNQSFVRTRIGILHEDTQKGLPSEFGIEDIKGAAATIVIAGNDTTAATLMLLVLYLMQNPDVQRKAQQEIDRVVGTDRLPAMDDIPNLPYTNLVLQETYRTNPLSPLGIPHASLTDDVYNGMFIPKGTIVYPNVWAMLHDESIYAEPFRFWPERYLPKDQGGNEEPLPVGNFGFGRRYEQLEFQQWDVTRFTVKALTDGLFSICIGRDLAENSLLIVLATTLATADINWPLGADGQPAPFEPEWSFRGQAIVLPFKTSITSRSTKSKALLDAEVAALGARQE</sequence>
<dbReference type="InterPro" id="IPR001128">
    <property type="entry name" value="Cyt_P450"/>
</dbReference>
<dbReference type="PRINTS" id="PR00463">
    <property type="entry name" value="EP450I"/>
</dbReference>
<dbReference type="InterPro" id="IPR036396">
    <property type="entry name" value="Cyt_P450_sf"/>
</dbReference>
<keyword evidence="3" id="KW-0560">Oxidoreductase</keyword>
<dbReference type="Proteomes" id="UP000289323">
    <property type="component" value="Unassembled WGS sequence"/>
</dbReference>
<dbReference type="GO" id="GO:0004497">
    <property type="term" value="F:monooxygenase activity"/>
    <property type="evidence" value="ECO:0007669"/>
    <property type="project" value="InterPro"/>
</dbReference>